<dbReference type="EMBL" id="BLIY01000023">
    <property type="protein sequence ID" value="GFE55661.1"/>
    <property type="molecule type" value="Genomic_DNA"/>
</dbReference>
<accession>A0A9W5WW66</accession>
<gene>
    <name evidence="1" type="ORF">BaOVIS_030650</name>
</gene>
<name>A0A9W5WW66_BABOV</name>
<sequence>MAASGWSTDLPISVPSGAAAFLATTSSQDRGYLGGITTQGSMVNLSGRTYKTESHSSVLQRYSGALEMLRNQLWNSTARGNLSFEEGDSNEEASTTHLSSRDMDPSHLVLIERDLCVRSALYVQRLLERADDVPSSVLDAVFSDEEVVHRLRNLHDNLTFAKRLYLPEDELDPGMLKAVRTASSIFNGTCVPVVMWPCTDPSISDSGRVRIEDSTVFEALQIYCLRKHNRELYVEWGRTAAGFKTDSGPLAVDVTDAVIIREISDTILDEIIATLWSIGYLALHMHSVGSDKLRPYASAILTAPDDLTSRLWKYYLSFSDHVKLRFAHIKDVDASLKEKLNGRVIVELYRIVRLQCAIIKAISDIHIGTRSMTMEEYERYAAHFESRNFTGAYAIARTLVGTEECAGSQLLNHAVHELQALGTLLLSSFFLYRCFGADKGSATRDSFLSETTTYMRSQLTALEKDQGDNRSRAILIFAYASYLKRLSLGDAACNVDLKFVEHVSTHLDRYVSSLEWMALSRDILGFKDNTAAGCLTTFPIRMLLIESISSVIDTFGIESLPCLDNVVNAICMVVVRDGNFDRGHQSTKLSLLERISTYLMSQFPFGLNTLFQLLGAFLPSCATSQDDDTSMDIDNDYRSMELIVRFLLSKFHHIVISPLGAPLEYKSDTGEIELTEDLYVGTQLLHMLGLDKRLIIENWFSWEMGNSMYVLRSGSMGKPVIVNDLRNLSLNASSHSHGDHEDLWVVDAGVSTLTPNNHISALWTQEASLKNTGNSEPGLRGCRFELDEAMSLELHSTSSNSKAQPDKATHFTLLRALWLVWRGSIMYMVNTGNDLPDHALRSFVTANALLTALISKFPRVSSMVEDHISSTLHMNDFESQYPFGPSSIIFNFTLLFMVCLKRPQLHIMLPEVIEALRSFLIPTYVVPVGDNVTEVEFHRYWIFLQSLESCSHILTDERGLSIFTMLERVLHEEERPLRTYPVTRAILKFFRELLVQYPPELWMLSGWHHGILNMSHTSLDMESSNVTHGLDLSYLANLKRYVDTNSYKSNDLYNPFQSHLLCEMFSYVLKTVCHGINDSEFADNGERLEILGDIAGIAHLTCRIFRVYNYDNGKPCFTGVDNKIVEDHWVQGLNELINRILLILSASNYIMELVNILTYQLDLLHYHQELSGASLAMVNPLRFSEVSLSFFTPRSIVHRRLGLEMLSGTTPPGSYASRCQLNYQYRWLCSQERNFPVDQSKRILDISLKFLRELYITALPKNRNPLFNTLAETLGSTFFLKCRNEMEHRARFLATSDQLLDTNDPVVYFAVRQIELMCSKLPQSSVIQSLVLHTYTSSFISPASDIISLYLLLCEQRKLRTGEYIDSMVANIRVMLQQLGNIKGHYDVISQTDKDEICFYEHLITMFLDVRTNSYESRISILQYLLVALSTCSGMEMLWRNNGIDVTALVDFVDSILRMYILHDHAHNLGDVTLGQYALLIFSRLMELSQGMHEYCWTTVTQALRVLIDLWRSFDSNLFIDADVTFKQYTVVPRSTMVKEAWFDTVDPDLYIYMCDSLVERRLGLLRIIGSVYAVLDTLNVYISYASSHRSELPDDFLRLLVLVTMNWDFMDTLFPIIVYDSGFVHNYVKNDVTERKMGHYYRLGLWLGEECSDPLSRLLHHLYDMKISHHHLLMHGDSTGGVEPFNMRKLLSSLLLKSAGTSTQKTTTRSSTDALNIDLFIPLLRDIVGPPEANALDPVALHQAPKSDEATSFEPTMHNDCFYSFGTANEFGHHYLMDMEKFHHLSVVLITSSDDRANVLYSEGMAIVRRHIELIPYIESLNDLKVMILRQLCNLATNFRSLSGDPTSRMQTLVKNDVDSTVKRMIDCTMEPFKMFVFNAAMMLQYMMTLPDCLSEHSLYVGLFIDFLRLVLVNGFDIMKLETSFFSYYDCYRSSGVEGTIVDYIVSQDLVGNRNTTEMDTTSDFNETEVQSVENTTVGQEFRLFAINVFGGLLAQVVRSILEFSRHFQSVLEVDFSLPTSHRRSLKVRLAALDACIANSEGYSNEEDFYMSDAFSSTNRDCMCKVVAGKTIALCNISVWLHFMMCSFFSPLYKTLSCAAKASYELEPRGVEDGALEAYQRMTSYVLKTLYDSCAMKIGSLHKENDRLLQCFVDAGSNMLRNSGVEAAFIFILGPYACFSAIQSVLSTDFNADFLHEKGYSYVVQLAEALTQLPYTTSACISPSIVNVGDFMNPTILMKRDKSYMAECMRSGPGNSFCYQNRNWLRALLYKLFERLNTMLIRGVPFKSVLNGFKDSQLLQRLYLYSFLCNFVQPLQQVNPKTLLANFSDHTQDRVKGSCVEVMEYDVTMWYPAYQSYRGGASVRCPYHLLHCGLLRFLSDMCNAHVTGNTVDSARLDKATGVVPLVLGALHLLRQRTRYILESDTLTLATLEESQVIFAILRHVPSWRRLPDADAALIPELLRASVRYFSTIVQAFQNGLGKISDQIPAQCALESNEPMDRGMQDKLTPRVKDVNQDKRITVHCSATYRQRCLYLALKCAESFVTFLLNTDITLGCDWDLPPTMEQFLKTGDSRKVRRMCAVDRSMFQSLVNGRPLGTSGRTRDIQLIASPHEPSFELMTDALGTCVDLYIWSMRLCRELRSSNKEPFLVGARHDDEGDVRVMLSLYSIGKGEPRREQVDGVDCLVYNGISVLPHSHVDVAPAEVTVSEFQSLFECIIEKSALFCTRAVNTAFLQNQLYPHEDSRSMIKTGHVGMPPTSHSALSPDSKPGSSQSLHSILTLLHNAFSEVAASSKYLSGSTISFCKVLSGQVERRIGQSKLLSDAFGDTYLYLEH</sequence>
<keyword evidence="2" id="KW-1185">Reference proteome</keyword>
<evidence type="ECO:0000313" key="2">
    <source>
        <dbReference type="Proteomes" id="UP001057455"/>
    </source>
</evidence>
<dbReference type="OrthoDB" id="365110at2759"/>
<reference evidence="1" key="1">
    <citation type="submission" date="2019-12" db="EMBL/GenBank/DDBJ databases">
        <title>Genome sequence of Babesia ovis.</title>
        <authorList>
            <person name="Yamagishi J."/>
            <person name="Sevinc F."/>
            <person name="Xuan X."/>
        </authorList>
    </citation>
    <scope>NUCLEOTIDE SEQUENCE</scope>
    <source>
        <strain evidence="1">Selcuk</strain>
    </source>
</reference>
<evidence type="ECO:0000313" key="1">
    <source>
        <dbReference type="EMBL" id="GFE55661.1"/>
    </source>
</evidence>
<proteinExistence type="predicted"/>
<dbReference type="Proteomes" id="UP001057455">
    <property type="component" value="Unassembled WGS sequence"/>
</dbReference>
<organism evidence="1 2">
    <name type="scientific">Babesia ovis</name>
    <dbReference type="NCBI Taxonomy" id="5869"/>
    <lineage>
        <taxon>Eukaryota</taxon>
        <taxon>Sar</taxon>
        <taxon>Alveolata</taxon>
        <taxon>Apicomplexa</taxon>
        <taxon>Aconoidasida</taxon>
        <taxon>Piroplasmida</taxon>
        <taxon>Babesiidae</taxon>
        <taxon>Babesia</taxon>
    </lineage>
</organism>
<protein>
    <submittedName>
        <fullName evidence="1">Nucleoporin FG repeat-containing, putative</fullName>
    </submittedName>
</protein>
<comment type="caution">
    <text evidence="1">The sequence shown here is derived from an EMBL/GenBank/DDBJ whole genome shotgun (WGS) entry which is preliminary data.</text>
</comment>